<sequence>MLDQFSPLSRNPTSSELFLRLPSPHANIVLTPPRPSDAPALLAILNDSEVYPWLGRPSGSHTLEEAEALLVEYTRASNDAIQALTDAAGQKELVFVEGSPVRSIREELADGTDVFIGLISIKRCNWWDVPAGEREKLMETNMARTTGDPEIVWQISDFLASTHHRRGIMSVVINTLITQWAVPRMGVRHMHVSAFIGNIGSVRVFEKNGFVLTETKEDCIEIRGEKRGLYILDWDYKE</sequence>
<keyword evidence="3" id="KW-1185">Reference proteome</keyword>
<reference evidence="2" key="1">
    <citation type="submission" date="2020-05" db="EMBL/GenBank/DDBJ databases">
        <title>Mycena genomes resolve the evolution of fungal bioluminescence.</title>
        <authorList>
            <person name="Tsai I.J."/>
        </authorList>
    </citation>
    <scope>NUCLEOTIDE SEQUENCE</scope>
    <source>
        <strain evidence="2">110903Hualien_Pintung</strain>
    </source>
</reference>
<dbReference type="PANTHER" id="PTHR43328">
    <property type="entry name" value="ACETYLTRANSFERASE-RELATED"/>
    <property type="match status" value="1"/>
</dbReference>
<dbReference type="SUPFAM" id="SSF55729">
    <property type="entry name" value="Acyl-CoA N-acyltransferases (Nat)"/>
    <property type="match status" value="1"/>
</dbReference>
<dbReference type="OrthoDB" id="630895at2759"/>
<dbReference type="InterPro" id="IPR000182">
    <property type="entry name" value="GNAT_dom"/>
</dbReference>
<gene>
    <name evidence="2" type="ORF">HMN09_01131900</name>
</gene>
<dbReference type="AlphaFoldDB" id="A0A8H6SBF5"/>
<feature type="domain" description="N-acetyltransferase" evidence="1">
    <location>
        <begin position="28"/>
        <end position="211"/>
    </location>
</feature>
<evidence type="ECO:0000313" key="3">
    <source>
        <dbReference type="Proteomes" id="UP000613580"/>
    </source>
</evidence>
<proteinExistence type="predicted"/>
<dbReference type="Proteomes" id="UP000613580">
    <property type="component" value="Unassembled WGS sequence"/>
</dbReference>
<evidence type="ECO:0000313" key="2">
    <source>
        <dbReference type="EMBL" id="KAF7295882.1"/>
    </source>
</evidence>
<name>A0A8H6SBF5_MYCCL</name>
<dbReference type="GO" id="GO:0016747">
    <property type="term" value="F:acyltransferase activity, transferring groups other than amino-acyl groups"/>
    <property type="evidence" value="ECO:0007669"/>
    <property type="project" value="InterPro"/>
</dbReference>
<organism evidence="2 3">
    <name type="scientific">Mycena chlorophos</name>
    <name type="common">Agaric fungus</name>
    <name type="synonym">Agaricus chlorophos</name>
    <dbReference type="NCBI Taxonomy" id="658473"/>
    <lineage>
        <taxon>Eukaryota</taxon>
        <taxon>Fungi</taxon>
        <taxon>Dikarya</taxon>
        <taxon>Basidiomycota</taxon>
        <taxon>Agaricomycotina</taxon>
        <taxon>Agaricomycetes</taxon>
        <taxon>Agaricomycetidae</taxon>
        <taxon>Agaricales</taxon>
        <taxon>Marasmiineae</taxon>
        <taxon>Mycenaceae</taxon>
        <taxon>Mycena</taxon>
    </lineage>
</organism>
<dbReference type="InterPro" id="IPR016181">
    <property type="entry name" value="Acyl_CoA_acyltransferase"/>
</dbReference>
<dbReference type="Gene3D" id="3.40.630.30">
    <property type="match status" value="1"/>
</dbReference>
<accession>A0A8H6SBF5</accession>
<dbReference type="PANTHER" id="PTHR43328:SF1">
    <property type="entry name" value="N-ACETYLTRANSFERASE DOMAIN-CONTAINING PROTEIN"/>
    <property type="match status" value="1"/>
</dbReference>
<dbReference type="Pfam" id="PF13302">
    <property type="entry name" value="Acetyltransf_3"/>
    <property type="match status" value="1"/>
</dbReference>
<protein>
    <submittedName>
        <fullName evidence="2">N-acetyltransferase domain-containing protein</fullName>
    </submittedName>
</protein>
<dbReference type="EMBL" id="JACAZE010000018">
    <property type="protein sequence ID" value="KAF7295882.1"/>
    <property type="molecule type" value="Genomic_DNA"/>
</dbReference>
<comment type="caution">
    <text evidence="2">The sequence shown here is derived from an EMBL/GenBank/DDBJ whole genome shotgun (WGS) entry which is preliminary data.</text>
</comment>
<keyword evidence="2" id="KW-0808">Transferase</keyword>
<evidence type="ECO:0000259" key="1">
    <source>
        <dbReference type="Pfam" id="PF13302"/>
    </source>
</evidence>